<reference evidence="1" key="1">
    <citation type="submission" date="2020-10" db="EMBL/GenBank/DDBJ databases">
        <authorList>
            <person name="Han B."/>
            <person name="Lu T."/>
            <person name="Zhao Q."/>
            <person name="Huang X."/>
            <person name="Zhao Y."/>
        </authorList>
    </citation>
    <scope>NUCLEOTIDE SEQUENCE</scope>
</reference>
<dbReference type="EMBL" id="CAJGYO010000066">
    <property type="protein sequence ID" value="CAD6340787.1"/>
    <property type="molecule type" value="Genomic_DNA"/>
</dbReference>
<accession>A0A811SIQ8</accession>
<evidence type="ECO:0000313" key="1">
    <source>
        <dbReference type="EMBL" id="CAD6340787.1"/>
    </source>
</evidence>
<gene>
    <name evidence="1" type="ORF">NCGR_LOCUS64885</name>
</gene>
<proteinExistence type="predicted"/>
<feature type="non-terminal residue" evidence="1">
    <location>
        <position position="71"/>
    </location>
</feature>
<feature type="non-terminal residue" evidence="1">
    <location>
        <position position="1"/>
    </location>
</feature>
<comment type="caution">
    <text evidence="1">The sequence shown here is derived from an EMBL/GenBank/DDBJ whole genome shotgun (WGS) entry which is preliminary data.</text>
</comment>
<organism evidence="1 2">
    <name type="scientific">Miscanthus lutarioriparius</name>
    <dbReference type="NCBI Taxonomy" id="422564"/>
    <lineage>
        <taxon>Eukaryota</taxon>
        <taxon>Viridiplantae</taxon>
        <taxon>Streptophyta</taxon>
        <taxon>Embryophyta</taxon>
        <taxon>Tracheophyta</taxon>
        <taxon>Spermatophyta</taxon>
        <taxon>Magnoliopsida</taxon>
        <taxon>Liliopsida</taxon>
        <taxon>Poales</taxon>
        <taxon>Poaceae</taxon>
        <taxon>PACMAD clade</taxon>
        <taxon>Panicoideae</taxon>
        <taxon>Andropogonodae</taxon>
        <taxon>Andropogoneae</taxon>
        <taxon>Saccharinae</taxon>
        <taxon>Miscanthus</taxon>
    </lineage>
</organism>
<keyword evidence="2" id="KW-1185">Reference proteome</keyword>
<name>A0A811SIQ8_9POAL</name>
<evidence type="ECO:0000313" key="2">
    <source>
        <dbReference type="Proteomes" id="UP000604825"/>
    </source>
</evidence>
<protein>
    <submittedName>
        <fullName evidence="1">Uncharacterized protein</fullName>
    </submittedName>
</protein>
<dbReference type="Proteomes" id="UP000604825">
    <property type="component" value="Unassembled WGS sequence"/>
</dbReference>
<sequence length="71" mass="8232">LWRCSIPAFAFYSGEYGIQYLSPQFGEDVICPCGFPYSNISSANINLYSFTSFALHPPWRGIKHVFHHWCR</sequence>
<dbReference type="AlphaFoldDB" id="A0A811SIQ8"/>